<feature type="coiled-coil region" evidence="1">
    <location>
        <begin position="340"/>
        <end position="367"/>
    </location>
</feature>
<dbReference type="InterPro" id="IPR027417">
    <property type="entry name" value="P-loop_NTPase"/>
</dbReference>
<dbReference type="InterPro" id="IPR011704">
    <property type="entry name" value="ATPase_dyneun-rel_AAA"/>
</dbReference>
<reference evidence="3" key="1">
    <citation type="journal article" date="2020" name="mSystems">
        <title>Genome- and Community-Level Interaction Insights into Carbon Utilization and Element Cycling Functions of Hydrothermarchaeota in Hydrothermal Sediment.</title>
        <authorList>
            <person name="Zhou Z."/>
            <person name="Liu Y."/>
            <person name="Xu W."/>
            <person name="Pan J."/>
            <person name="Luo Z.H."/>
            <person name="Li M."/>
        </authorList>
    </citation>
    <scope>NUCLEOTIDE SEQUENCE [LARGE SCALE GENOMIC DNA]</scope>
    <source>
        <strain evidence="3">SpSt-114</strain>
    </source>
</reference>
<dbReference type="GO" id="GO:0016887">
    <property type="term" value="F:ATP hydrolysis activity"/>
    <property type="evidence" value="ECO:0007669"/>
    <property type="project" value="InterPro"/>
</dbReference>
<proteinExistence type="predicted"/>
<protein>
    <submittedName>
        <fullName evidence="3">ATPase</fullName>
    </submittedName>
</protein>
<sequence length="935" mass="109094">MELLKRLFGGKEKQTEEVYEITTSKGVLKLWLEQDLQQDPDPKVEEYWIETLDVSEDARWLLVGRRYGLFQFYDWRGRLHRLPARPPAQVVSEILFKENFLILITPPYLVVYRIEDPENPSTWKSFKLSQEGIRPSMGLDLMRGVLAFGVVGNRVYAIDIGEDLSLQRVEFKSSFSVSEVGELRAIKFLTPSKLFITGTEGSAIYSLGGNLLRKFPYRAGRAVTLINGRLILGEEGKVIVLDAYTEEELYKIDVPLKVSQLDGDPEGLFVFLADAEDNHLGILDLQTLQYLKTLEGFGYSVVKVSKDGYIYTSRWLQDKDRKLYKLIKLGSNLVDFIYPKDRQEKVLKQAEKAYKEFVSKVQKAKDLSQLEDLNSLKEIASLDIPLRRIRELYFEAEELLKKKRLELFLEQIREKVQRGTASQRELKEIEEWLRNADGEEFEKLSKAKEELERELKNRLTRALEELKVALEGKESQDLEELEAMEEVKDFREFLNTLPRELSREGEQSLQRLLQEKVISYRLKRFKITTTEDRVFFGREEFPKFSGERRKLSWRLKVEENLPIGGEIYAKIAFEREDGVLLEPKRYSNLLPVKELKSMPKWVRSYLRHLRGLFSYEPYRLPLFVSYEETPWFVYNLERFVSMVKDQLSFGEGILILEGDAGVGKNFLVEVFSALTNRPLYIIPCHSKMEKEDLTYTYEFDPKKGTKRVFSDLIKALQTPGAVIYLDEINTLPPALVKLFNPLFDYRRYLVMPTGEVIKARSDVILVGGMNPQHYLGVSELPQDIKSRADVMFVDYPPFEDSRGFFHPDEALILKDYVSSLSDLSNEEFVYLWYALINQVETPQAKRLINPTRERHIYLLFDLLKIANRIRKAYRDYQSQRSEEPVEFVFSIRDTIRCARRLERYNSAQRVVIETILPKVSSPLEREILKNIIESA</sequence>
<evidence type="ECO:0000259" key="2">
    <source>
        <dbReference type="Pfam" id="PF07728"/>
    </source>
</evidence>
<dbReference type="AlphaFoldDB" id="A0A7C5SYS9"/>
<accession>A0A7C5SYS9</accession>
<keyword evidence="1" id="KW-0175">Coiled coil</keyword>
<dbReference type="GO" id="GO:0005524">
    <property type="term" value="F:ATP binding"/>
    <property type="evidence" value="ECO:0007669"/>
    <property type="project" value="InterPro"/>
</dbReference>
<dbReference type="Gene3D" id="3.40.50.300">
    <property type="entry name" value="P-loop containing nucleotide triphosphate hydrolases"/>
    <property type="match status" value="1"/>
</dbReference>
<evidence type="ECO:0000313" key="3">
    <source>
        <dbReference type="EMBL" id="HHO74285.1"/>
    </source>
</evidence>
<dbReference type="PANTHER" id="PTHR42759:SF1">
    <property type="entry name" value="MAGNESIUM-CHELATASE SUBUNIT CHLD"/>
    <property type="match status" value="1"/>
</dbReference>
<feature type="domain" description="ATPase dynein-related AAA" evidence="2">
    <location>
        <begin position="654"/>
        <end position="787"/>
    </location>
</feature>
<comment type="caution">
    <text evidence="3">The sequence shown here is derived from an EMBL/GenBank/DDBJ whole genome shotgun (WGS) entry which is preliminary data.</text>
</comment>
<dbReference type="SUPFAM" id="SSF50998">
    <property type="entry name" value="Quinoprotein alcohol dehydrogenase-like"/>
    <property type="match status" value="1"/>
</dbReference>
<organism evidence="3">
    <name type="scientific">Thermocrinis ruber</name>
    <dbReference type="NCBI Taxonomy" id="75906"/>
    <lineage>
        <taxon>Bacteria</taxon>
        <taxon>Pseudomonadati</taxon>
        <taxon>Aquificota</taxon>
        <taxon>Aquificia</taxon>
        <taxon>Aquificales</taxon>
        <taxon>Aquificaceae</taxon>
        <taxon>Thermocrinis</taxon>
    </lineage>
</organism>
<dbReference type="EMBL" id="DSAC01000080">
    <property type="protein sequence ID" value="HHO74285.1"/>
    <property type="molecule type" value="Genomic_DNA"/>
</dbReference>
<dbReference type="Pfam" id="PF07728">
    <property type="entry name" value="AAA_5"/>
    <property type="match status" value="1"/>
</dbReference>
<gene>
    <name evidence="3" type="ORF">ENN04_06590</name>
</gene>
<dbReference type="InterPro" id="IPR050764">
    <property type="entry name" value="CbbQ/NirQ/NorQ/GpvN"/>
</dbReference>
<feature type="coiled-coil region" evidence="1">
    <location>
        <begin position="434"/>
        <end position="476"/>
    </location>
</feature>
<dbReference type="PANTHER" id="PTHR42759">
    <property type="entry name" value="MOXR FAMILY PROTEIN"/>
    <property type="match status" value="1"/>
</dbReference>
<dbReference type="InterPro" id="IPR011047">
    <property type="entry name" value="Quinoprotein_ADH-like_sf"/>
</dbReference>
<name>A0A7C5SYS9_9AQUI</name>
<dbReference type="SUPFAM" id="SSF52540">
    <property type="entry name" value="P-loop containing nucleoside triphosphate hydrolases"/>
    <property type="match status" value="1"/>
</dbReference>
<evidence type="ECO:0000256" key="1">
    <source>
        <dbReference type="SAM" id="Coils"/>
    </source>
</evidence>